<gene>
    <name evidence="2" type="ORF">F960_01620</name>
</gene>
<reference evidence="2 3" key="1">
    <citation type="submission" date="2013-02" db="EMBL/GenBank/DDBJ databases">
        <title>The Genome Sequence of Acinetobacter gerneri CIP 107464.</title>
        <authorList>
            <consortium name="The Broad Institute Genome Sequencing Platform"/>
            <consortium name="The Broad Institute Genome Sequencing Center for Infectious Disease"/>
            <person name="Cerqueira G."/>
            <person name="Feldgarden M."/>
            <person name="Courvalin P."/>
            <person name="Perichon B."/>
            <person name="Grillot-Courvalin C."/>
            <person name="Clermont D."/>
            <person name="Rocha E."/>
            <person name="Yoon E.-J."/>
            <person name="Nemec A."/>
            <person name="Walker B."/>
            <person name="Young S.K."/>
            <person name="Zeng Q."/>
            <person name="Gargeya S."/>
            <person name="Fitzgerald M."/>
            <person name="Haas B."/>
            <person name="Abouelleil A."/>
            <person name="Alvarado L."/>
            <person name="Arachchi H.M."/>
            <person name="Berlin A.M."/>
            <person name="Chapman S.B."/>
            <person name="Dewar J."/>
            <person name="Goldberg J."/>
            <person name="Griggs A."/>
            <person name="Gujja S."/>
            <person name="Hansen M."/>
            <person name="Howarth C."/>
            <person name="Imamovic A."/>
            <person name="Larimer J."/>
            <person name="McCowan C."/>
            <person name="Murphy C."/>
            <person name="Neiman D."/>
            <person name="Pearson M."/>
            <person name="Priest M."/>
            <person name="Roberts A."/>
            <person name="Saif S."/>
            <person name="Shea T."/>
            <person name="Sisk P."/>
            <person name="Sykes S."/>
            <person name="Wortman J."/>
            <person name="Nusbaum C."/>
            <person name="Birren B."/>
        </authorList>
    </citation>
    <scope>NUCLEOTIDE SEQUENCE [LARGE SCALE GENOMIC DNA]</scope>
    <source>
        <strain evidence="2 3">CIP 107464</strain>
    </source>
</reference>
<keyword evidence="1" id="KW-0472">Membrane</keyword>
<dbReference type="STRING" id="202952.GCA_000747725_02685"/>
<keyword evidence="1" id="KW-1133">Transmembrane helix</keyword>
<dbReference type="PROSITE" id="PS51257">
    <property type="entry name" value="PROKAR_LIPOPROTEIN"/>
    <property type="match status" value="1"/>
</dbReference>
<dbReference type="RefSeq" id="WP_004861180.1">
    <property type="nucleotide sequence ID" value="NZ_ASYY01000015.1"/>
</dbReference>
<dbReference type="AlphaFoldDB" id="N8YCD5"/>
<feature type="transmembrane region" description="Helical" evidence="1">
    <location>
        <begin position="12"/>
        <end position="30"/>
    </location>
</feature>
<dbReference type="Proteomes" id="UP000013117">
    <property type="component" value="Unassembled WGS sequence"/>
</dbReference>
<feature type="transmembrane region" description="Helical" evidence="1">
    <location>
        <begin position="50"/>
        <end position="68"/>
    </location>
</feature>
<sequence>MDISKKLIPNTFGSVLALTIISFVVIYIWFGCSDFPERDQLKESLTLTATFFSAYATLGAAYIAANLFNDWRAQKKYEIIAQLTLDASLDLIRAKDTFHFYLFQYIYKTDEITYKQVDDVVFHAISKIDLLNQVLERYNMPNITNEVNKLYRESYCKLPRLLQEKKYLMKLSEIELTKYSEKSFDGLKELNEKMLANLKI</sequence>
<protein>
    <submittedName>
        <fullName evidence="2">Uncharacterized protein</fullName>
    </submittedName>
</protein>
<dbReference type="PATRIC" id="fig|1120926.3.peg.1554"/>
<dbReference type="HOGENOM" id="CLU_1363760_0_0_6"/>
<comment type="caution">
    <text evidence="2">The sequence shown here is derived from an EMBL/GenBank/DDBJ whole genome shotgun (WGS) entry which is preliminary data.</text>
</comment>
<evidence type="ECO:0000313" key="2">
    <source>
        <dbReference type="EMBL" id="ENV34301.1"/>
    </source>
</evidence>
<keyword evidence="1" id="KW-0812">Transmembrane</keyword>
<name>N8YCD5_9GAMM</name>
<accession>N8YCD5</accession>
<dbReference type="eggNOG" id="ENOG50302H2">
    <property type="taxonomic scope" value="Bacteria"/>
</dbReference>
<evidence type="ECO:0000256" key="1">
    <source>
        <dbReference type="SAM" id="Phobius"/>
    </source>
</evidence>
<dbReference type="OrthoDB" id="6709132at2"/>
<keyword evidence="3" id="KW-1185">Reference proteome</keyword>
<organism evidence="2 3">
    <name type="scientific">Acinetobacter gerneri DSM 14967 = CIP 107464 = MTCC 9824</name>
    <dbReference type="NCBI Taxonomy" id="1120926"/>
    <lineage>
        <taxon>Bacteria</taxon>
        <taxon>Pseudomonadati</taxon>
        <taxon>Pseudomonadota</taxon>
        <taxon>Gammaproteobacteria</taxon>
        <taxon>Moraxellales</taxon>
        <taxon>Moraxellaceae</taxon>
        <taxon>Acinetobacter</taxon>
    </lineage>
</organism>
<evidence type="ECO:0000313" key="3">
    <source>
        <dbReference type="Proteomes" id="UP000013117"/>
    </source>
</evidence>
<dbReference type="GeneID" id="84208992"/>
<dbReference type="EMBL" id="APPN01000059">
    <property type="protein sequence ID" value="ENV34301.1"/>
    <property type="molecule type" value="Genomic_DNA"/>
</dbReference>
<proteinExistence type="predicted"/>